<comment type="similarity">
    <text evidence="2 5">Belongs to the flagella basal body rod proteins family.</text>
</comment>
<dbReference type="Gene3D" id="2.60.98.20">
    <property type="entry name" value="Flagellar hook protein FlgE"/>
    <property type="match status" value="1"/>
</dbReference>
<evidence type="ECO:0000256" key="3">
    <source>
        <dbReference type="ARBA" id="ARBA00019015"/>
    </source>
</evidence>
<organism evidence="10 11">
    <name type="scientific">Candidatus Desulfatibia vada</name>
    <dbReference type="NCBI Taxonomy" id="2841696"/>
    <lineage>
        <taxon>Bacteria</taxon>
        <taxon>Pseudomonadati</taxon>
        <taxon>Thermodesulfobacteriota</taxon>
        <taxon>Desulfobacteria</taxon>
        <taxon>Desulfobacterales</taxon>
        <taxon>Desulfobacterales incertae sedis</taxon>
        <taxon>Candidatus Desulfatibia</taxon>
    </lineage>
</organism>
<keyword evidence="4 5" id="KW-0975">Bacterial flagellum</keyword>
<dbReference type="InterPro" id="IPR010930">
    <property type="entry name" value="Flg_bb/hook_C_dom"/>
</dbReference>
<dbReference type="InterPro" id="IPR053967">
    <property type="entry name" value="LlgE_F_G-like_D1"/>
</dbReference>
<dbReference type="Pfam" id="PF22692">
    <property type="entry name" value="LlgE_F_G_D1"/>
    <property type="match status" value="1"/>
</dbReference>
<dbReference type="GO" id="GO:0009424">
    <property type="term" value="C:bacterial-type flagellum hook"/>
    <property type="evidence" value="ECO:0007669"/>
    <property type="project" value="TreeGrafter"/>
</dbReference>
<dbReference type="GO" id="GO:0009425">
    <property type="term" value="C:bacterial-type flagellum basal body"/>
    <property type="evidence" value="ECO:0007669"/>
    <property type="project" value="UniProtKB-SubCell"/>
</dbReference>
<evidence type="ECO:0000256" key="4">
    <source>
        <dbReference type="ARBA" id="ARBA00023143"/>
    </source>
</evidence>
<name>A0A8J6P3V1_9BACT</name>
<keyword evidence="10" id="KW-0969">Cilium</keyword>
<feature type="domain" description="Flagellar basal body rod protein N-terminal" evidence="6">
    <location>
        <begin position="7"/>
        <end position="37"/>
    </location>
</feature>
<keyword evidence="10" id="KW-0966">Cell projection</keyword>
<protein>
    <recommendedName>
        <fullName evidence="3 5">Flagellar hook protein FlgE</fullName>
    </recommendedName>
</protein>
<dbReference type="EMBL" id="JACNIG010000201">
    <property type="protein sequence ID" value="MBC8432045.1"/>
    <property type="molecule type" value="Genomic_DNA"/>
</dbReference>
<feature type="domain" description="Flagellar basal-body/hook protein C-terminal" evidence="7">
    <location>
        <begin position="421"/>
        <end position="463"/>
    </location>
</feature>
<accession>A0A8J6P3V1</accession>
<evidence type="ECO:0000259" key="8">
    <source>
        <dbReference type="Pfam" id="PF07559"/>
    </source>
</evidence>
<feature type="domain" description="Flagellar hook protein FlgE/F/G-like D1" evidence="9">
    <location>
        <begin position="83"/>
        <end position="142"/>
    </location>
</feature>
<evidence type="ECO:0000259" key="9">
    <source>
        <dbReference type="Pfam" id="PF22692"/>
    </source>
</evidence>
<sequence>MSISSSLYTGMSSLFCLSDKLGTIGDNIANVNTTGFRAGQISFEDMLIEATNTGSVRLSPEGTKSDFTAEGSAQPSHIATNMAITGEGFFILSDPQVTGATYYTRAGEFSFDSEGYLANPQGKVVQGYQFDALGTEQTALTDIQLTLTTPAATLWDPIPVPRLVADPMASTKLTLNLNVDARSQEHSVGGLFGEWDATNAEPMASTAYELRSLQDIYDSAGAQHSIAIFFDKTAVDNTWEYLITAPPDVPGAVATDGILGRGTVTFNSTGYIEDMTLETGSGWAAVTPNANGYLAFQTPFAGAGSIELDLGVSNTAGSWQYAGQTSTQFDYGSYTKFSDTDGYAEGDLVRFAVSTDGVINASFDNGVNLDLYRVGLANSNDPASHFKRIGYSLYQADPESAALIISDRPGLAGLGKIMGSSLETSNVDIAGQFGDLIFTQRAFQANSKSMVAADEMLKTLIGLKR</sequence>
<dbReference type="GO" id="GO:0005829">
    <property type="term" value="C:cytosol"/>
    <property type="evidence" value="ECO:0007669"/>
    <property type="project" value="TreeGrafter"/>
</dbReference>
<evidence type="ECO:0000313" key="10">
    <source>
        <dbReference type="EMBL" id="MBC8432045.1"/>
    </source>
</evidence>
<proteinExistence type="inferred from homology"/>
<dbReference type="NCBIfam" id="TIGR03506">
    <property type="entry name" value="FlgEFG_subfam"/>
    <property type="match status" value="1"/>
</dbReference>
<dbReference type="SUPFAM" id="SSF117143">
    <property type="entry name" value="Flagellar hook protein flgE"/>
    <property type="match status" value="1"/>
</dbReference>
<dbReference type="InterPro" id="IPR020013">
    <property type="entry name" value="Flagellar_FlgE/F/G"/>
</dbReference>
<dbReference type="PANTHER" id="PTHR30435:SF1">
    <property type="entry name" value="FLAGELLAR HOOK PROTEIN FLGE"/>
    <property type="match status" value="1"/>
</dbReference>
<comment type="caution">
    <text evidence="10">The sequence shown here is derived from an EMBL/GenBank/DDBJ whole genome shotgun (WGS) entry which is preliminary data.</text>
</comment>
<evidence type="ECO:0000313" key="11">
    <source>
        <dbReference type="Proteomes" id="UP000605201"/>
    </source>
</evidence>
<dbReference type="InterPro" id="IPR001444">
    <property type="entry name" value="Flag_bb_rod_N"/>
</dbReference>
<dbReference type="InterPro" id="IPR011491">
    <property type="entry name" value="FlgE_D2"/>
</dbReference>
<dbReference type="InterPro" id="IPR037925">
    <property type="entry name" value="FlgE/F/G-like"/>
</dbReference>
<feature type="domain" description="Flagellar hook protein FlgE D2" evidence="8">
    <location>
        <begin position="196"/>
        <end position="343"/>
    </location>
</feature>
<gene>
    <name evidence="10" type="ORF">H8D96_09005</name>
</gene>
<dbReference type="Pfam" id="PF07559">
    <property type="entry name" value="FlgE_D2"/>
    <property type="match status" value="1"/>
</dbReference>
<dbReference type="AlphaFoldDB" id="A0A8J6P3V1"/>
<reference evidence="10 11" key="1">
    <citation type="submission" date="2020-08" db="EMBL/GenBank/DDBJ databases">
        <title>Bridging the membrane lipid divide: bacteria of the FCB group superphylum have the potential to synthesize archaeal ether lipids.</title>
        <authorList>
            <person name="Villanueva L."/>
            <person name="Von Meijenfeldt F.A.B."/>
            <person name="Westbye A.B."/>
            <person name="Yadav S."/>
            <person name="Hopmans E.C."/>
            <person name="Dutilh B.E."/>
            <person name="Sinninghe Damste J.S."/>
        </authorList>
    </citation>
    <scope>NUCLEOTIDE SEQUENCE [LARGE SCALE GENOMIC DNA]</scope>
    <source>
        <strain evidence="10">NIOZ-UU17</strain>
    </source>
</reference>
<dbReference type="Proteomes" id="UP000605201">
    <property type="component" value="Unassembled WGS sequence"/>
</dbReference>
<dbReference type="Pfam" id="PF00460">
    <property type="entry name" value="Flg_bb_rod"/>
    <property type="match status" value="1"/>
</dbReference>
<evidence type="ECO:0000256" key="2">
    <source>
        <dbReference type="ARBA" id="ARBA00009677"/>
    </source>
</evidence>
<evidence type="ECO:0000259" key="6">
    <source>
        <dbReference type="Pfam" id="PF00460"/>
    </source>
</evidence>
<dbReference type="GO" id="GO:0071978">
    <property type="term" value="P:bacterial-type flagellum-dependent swarming motility"/>
    <property type="evidence" value="ECO:0007669"/>
    <property type="project" value="TreeGrafter"/>
</dbReference>
<dbReference type="Pfam" id="PF06429">
    <property type="entry name" value="Flg_bbr_C"/>
    <property type="match status" value="1"/>
</dbReference>
<dbReference type="PANTHER" id="PTHR30435">
    <property type="entry name" value="FLAGELLAR PROTEIN"/>
    <property type="match status" value="1"/>
</dbReference>
<keyword evidence="10" id="KW-0282">Flagellum</keyword>
<dbReference type="InterPro" id="IPR037058">
    <property type="entry name" value="Falgellar_hook_FlgE_sf"/>
</dbReference>
<evidence type="ECO:0000256" key="1">
    <source>
        <dbReference type="ARBA" id="ARBA00004117"/>
    </source>
</evidence>
<comment type="function">
    <text evidence="5">A flexible structure which links the flagellar filament to the drive apparatus in the basal body.</text>
</comment>
<evidence type="ECO:0000259" key="7">
    <source>
        <dbReference type="Pfam" id="PF06429"/>
    </source>
</evidence>
<comment type="subcellular location">
    <subcellularLocation>
        <location evidence="1 5">Bacterial flagellum basal body</location>
    </subcellularLocation>
</comment>
<evidence type="ECO:0000256" key="5">
    <source>
        <dbReference type="RuleBase" id="RU362116"/>
    </source>
</evidence>